<dbReference type="InterPro" id="IPR051802">
    <property type="entry name" value="YfhM-like"/>
</dbReference>
<dbReference type="RefSeq" id="WP_272636348.1">
    <property type="nucleotide sequence ID" value="NZ_JAZDDF010000002.1"/>
</dbReference>
<dbReference type="SMART" id="SM01359">
    <property type="entry name" value="A2M_N_2"/>
    <property type="match status" value="1"/>
</dbReference>
<dbReference type="SMART" id="SM01360">
    <property type="entry name" value="A2M"/>
    <property type="match status" value="1"/>
</dbReference>
<dbReference type="PANTHER" id="PTHR40094:SF1">
    <property type="entry name" value="UBIQUITIN DOMAIN-CONTAINING PROTEIN"/>
    <property type="match status" value="1"/>
</dbReference>
<dbReference type="Proteomes" id="UP001343698">
    <property type="component" value="Unassembled WGS sequence"/>
</dbReference>
<name>A0ABU7IHP7_9FLAO</name>
<dbReference type="Pfam" id="PF00207">
    <property type="entry name" value="A2M"/>
    <property type="match status" value="1"/>
</dbReference>
<dbReference type="SUPFAM" id="SSF48239">
    <property type="entry name" value="Terpenoid cyclases/Protein prenyltransferases"/>
    <property type="match status" value="1"/>
</dbReference>
<feature type="domain" description="Alpha-2-macroglobulin bait region" evidence="3">
    <location>
        <begin position="970"/>
        <end position="1110"/>
    </location>
</feature>
<comment type="similarity">
    <text evidence="1">Belongs to the protease inhibitor I39 (alpha-2-macroglobulin) family. Bacterial alpha-2-macroglobulin subfamily.</text>
</comment>
<dbReference type="Pfam" id="PF07703">
    <property type="entry name" value="A2M_BRD"/>
    <property type="match status" value="1"/>
</dbReference>
<dbReference type="PANTHER" id="PTHR40094">
    <property type="entry name" value="ALPHA-2-MACROGLOBULIN HOMOLOG"/>
    <property type="match status" value="1"/>
</dbReference>
<dbReference type="InterPro" id="IPR041246">
    <property type="entry name" value="Bact_MG10"/>
</dbReference>
<evidence type="ECO:0000259" key="4">
    <source>
        <dbReference type="SMART" id="SM01360"/>
    </source>
</evidence>
<dbReference type="InterPro" id="IPR001599">
    <property type="entry name" value="Macroglobln_a2"/>
</dbReference>
<dbReference type="Pfam" id="PF01835">
    <property type="entry name" value="MG2"/>
    <property type="match status" value="1"/>
</dbReference>
<evidence type="ECO:0000313" key="6">
    <source>
        <dbReference type="Proteomes" id="UP001343698"/>
    </source>
</evidence>
<organism evidence="5 6">
    <name type="scientific">Maribacter flavus</name>
    <dbReference type="NCBI Taxonomy" id="1658664"/>
    <lineage>
        <taxon>Bacteria</taxon>
        <taxon>Pseudomonadati</taxon>
        <taxon>Bacteroidota</taxon>
        <taxon>Flavobacteriia</taxon>
        <taxon>Flavobacteriales</taxon>
        <taxon>Flavobacteriaceae</taxon>
        <taxon>Maribacter</taxon>
    </lineage>
</organism>
<dbReference type="InterPro" id="IPR008930">
    <property type="entry name" value="Terpenoid_cyclase/PrenylTrfase"/>
</dbReference>
<dbReference type="EMBL" id="JAZDDF010000002">
    <property type="protein sequence ID" value="MEE1972243.1"/>
    <property type="molecule type" value="Genomic_DNA"/>
</dbReference>
<dbReference type="Gene3D" id="2.60.40.1930">
    <property type="match status" value="1"/>
</dbReference>
<dbReference type="InterPro" id="IPR047565">
    <property type="entry name" value="Alpha-macroglob_thiol-ester_cl"/>
</dbReference>
<reference evidence="5 6" key="1">
    <citation type="submission" date="2024-01" db="EMBL/GenBank/DDBJ databases">
        <title>Maribacter spp. originated from different algae showed divergent polysaccharides utilization ability.</title>
        <authorList>
            <person name="Wang H."/>
            <person name="Wu Y."/>
        </authorList>
    </citation>
    <scope>NUCLEOTIDE SEQUENCE [LARGE SCALE GENOMIC DNA]</scope>
    <source>
        <strain evidence="5 6">KPT27_14</strain>
    </source>
</reference>
<feature type="domain" description="Alpha-2-macroglobulin" evidence="4">
    <location>
        <begin position="1244"/>
        <end position="1334"/>
    </location>
</feature>
<dbReference type="InterPro" id="IPR011625">
    <property type="entry name" value="A2M_N_BRD"/>
</dbReference>
<evidence type="ECO:0000259" key="3">
    <source>
        <dbReference type="SMART" id="SM01359"/>
    </source>
</evidence>
<protein>
    <submittedName>
        <fullName evidence="5">MG2 domain-containing protein</fullName>
    </submittedName>
</protein>
<dbReference type="Gene3D" id="1.50.10.20">
    <property type="match status" value="1"/>
</dbReference>
<evidence type="ECO:0000313" key="5">
    <source>
        <dbReference type="EMBL" id="MEE1972243.1"/>
    </source>
</evidence>
<feature type="region of interest" description="Disordered" evidence="2">
    <location>
        <begin position="1599"/>
        <end position="1625"/>
    </location>
</feature>
<proteinExistence type="inferred from homology"/>
<accession>A0ABU7IHP7</accession>
<keyword evidence="6" id="KW-1185">Reference proteome</keyword>
<dbReference type="SMART" id="SM01419">
    <property type="entry name" value="Thiol-ester_cl"/>
    <property type="match status" value="1"/>
</dbReference>
<gene>
    <name evidence="5" type="ORF">V1H85_07300</name>
</gene>
<dbReference type="InterPro" id="IPR002890">
    <property type="entry name" value="MG2"/>
</dbReference>
<comment type="caution">
    <text evidence="5">The sequence shown here is derived from an EMBL/GenBank/DDBJ whole genome shotgun (WGS) entry which is preliminary data.</text>
</comment>
<dbReference type="Pfam" id="PF17973">
    <property type="entry name" value="bMG10"/>
    <property type="match status" value="1"/>
</dbReference>
<sequence>MKKISIILSILMFSQLMNGQEANMSYNELWNQVLKLEKDQLTRSAYDLVQKVYQKAEGDGNEVQRIKALLFTSKYLLILEEDAQLSVINKFKTEIKKASFPTKNILESYLANLYWQYFQQYRYQFYNRTATETKVNSVDFRTWDLNTLFKEIDVHFQNALSDSKALQKTDLKDYKELIKTEKGSEVYRPTLYDLLAHDALNFYKSDENSITRPADKFEIDTTEYLCDAYSFTQLDIPTQDATSLQSKALQLYQELVSFHFSDATLEALTLVDIERLNFIHANAVFPDKDDVLEKVLLESAENIRHHETSGLYNYELAKLYKNQGDTFTPDAPQNRWKLKEAIGLCDQVLSQYPDSRGAQQCAYLKSQILAPSLQLETEKYIPIAKPAKLLVNYKNRASLDLRAYPISAKQWEDLNNLYPESEKLEFIQKLKPSKEWSVNLINEGDYQLHSIEIPMPELPNGQYLILALPKEDEVNSFAYSEVQVTNLALLQTTTDKEHLFQVVDRNNGAAKPGAKVTLYHRGNLILSNSKNYTTDKNGFVRIPLGGKSLSVENIKVGYKDDQAQFGNTYIRQKYRQNNGPDVVLKSFLFKDRSIYRPGQPLYFKGVLIKQNEHKSTLVTEEKVRVELFDANGQKASELEVQTNEFGSFQGSFIIPNTGLTGQYYVSVTGPTGLVQEYSYFSVEEYKRPKFEVGFEPITEVSKVNDSVTVKGNAKSFAGSNITDAKVSYRVTRSVNYPIWFSWRRGPSYWGESQEIAHGELQTDNEGNFSIDFKALPDLKASKENLLVFSYVITADVTDVNGETRTANTTVNVGYHAMTANILINESLNKANAENTITVTTNNLNGQKVSAKGLLKMYKLQAPEHVLRPRPWEAPDYQYWSKSDFKKLFPHEAYGQEHSVESWEKGTLVFETEFDTGKSESIELPNLKKWETGSYLIEVESTDAFGQQVTAKTSTSVIDPKEKSLPDNQLFHVATDKKQYAPGDMAEITFYSNAKDVNITYWVEKDGERIKTDILTVKKDCESINVPVTEEDLGGFSVGYSFTAYNSFHSGTVPVSVPYPDTELQIETGTFRDKIAPGTDETWSFKIKGPKGEKVTAELLASMYDASLDQFVSHNWYFNPLYRPTYYSRSNVNAYLSFGTENFRDYFNPDRLYKEYPDLQFDKLDWFGLSFDLQGRLAGTNVRRKSEAPMAMSDAMDADVSFEREALEESVVMTGSIGENSKPSEENNGELDFDDVIIRENLQETALFFPQLTTDDEGNVSFNFTTPEALTRWNLQLLAYTKDLKSATKTLSTVTQKDLMVLPNPPRFLREGDTITLSTKIANLSENSLEGMGQLELTDVLTGKPIDAVLGNIEKQKPFRVGAKGNVQISWTLTIPKGTQGVQYKIVAKSGTYSDGEQGALPVLTNRMLVTETMPMWVRSNENRTFVLEKLKNVSSKTLEHQKLTLEITSNPAWYAVQALPYLMEYPYECNEQTFSKYYANTLASHIANANPRIKQVFDQWASSDALLSNLEKNQDLKSLLIQETPWLRDAQSETEQKKRIGLLFNLNKMRNEREMALRKLEESQLPSGGWPWFNGGQENRFITQHIVIGFGHLEKLTGSNSNSNSSANSNSNTSSSTNSNSNASSNASVRSMLESAISYLDAEFVAEYERMKKYSKDLSKDHLSPNQLHFLYMRSFFKDIKTSKKVQDIMEYYLGQARTYWTDRNLYSKGLIALTLYRAGDKALAQKILRALEENSVQSKELGMYWKENTPSWYWHGAPIETHSLLIEAFSEIGNDTKTIDELKVWLLKNKQTNQWETTKATSNAVYALLLQGSDWLSVNDAIDVKVGPIEINPKKLENVKIEAGTGYFKTSWNSQEISPEMATIRIQKKGEGIAWGALYWQYFEDLDHITPAGKEAGKALEVKKKLFLKKNTNHGELLTEIKEGTQLNVGDLVRVRIELKSDRDMEFIHLKDMRAAGFEPVNVLSRYKWQDGLGYYESTKDASTNFFFDFMPKGVYVFEYDLRVNNTGNFSNGITTIQSMYAPEFTSHSEGIRVQVD</sequence>
<evidence type="ECO:0000256" key="2">
    <source>
        <dbReference type="SAM" id="MobiDB-lite"/>
    </source>
</evidence>
<evidence type="ECO:0000256" key="1">
    <source>
        <dbReference type="ARBA" id="ARBA00010556"/>
    </source>
</evidence>